<feature type="chain" id="PRO_5015078374" evidence="1">
    <location>
        <begin position="28"/>
        <end position="809"/>
    </location>
</feature>
<evidence type="ECO:0000256" key="1">
    <source>
        <dbReference type="SAM" id="SignalP"/>
    </source>
</evidence>
<keyword evidence="3" id="KW-0560">Oxidoreductase</keyword>
<reference evidence="5" key="2">
    <citation type="submission" date="2017-10" db="EMBL/GenBank/DDBJ databases">
        <authorList>
            <person name="Banno H."/>
            <person name="Chua N.-H."/>
        </authorList>
    </citation>
    <scope>NUCLEOTIDE SEQUENCE [LARGE SCALE GENOMIC DNA]</scope>
    <source>
        <strain evidence="5">Kuenenia_mbr1_ru-nijmegen</strain>
    </source>
</reference>
<dbReference type="InterPro" id="IPR040698">
    <property type="entry name" value="HZS_alpha_mid"/>
</dbReference>
<dbReference type="EC" id="1.7.2.7" evidence="3"/>
<dbReference type="SMR" id="A0A2C9CHN2"/>
<dbReference type="KEGG" id="kst:KSMBR1_2713"/>
<name>A0A2C9CHN2_KUEST</name>
<evidence type="ECO:0000259" key="2">
    <source>
        <dbReference type="Pfam" id="PF18582"/>
    </source>
</evidence>
<evidence type="ECO:0000313" key="4">
    <source>
        <dbReference type="EMBL" id="QII12200.1"/>
    </source>
</evidence>
<dbReference type="EMBL" id="LT934425">
    <property type="protein sequence ID" value="SOH05200.1"/>
    <property type="molecule type" value="Genomic_DNA"/>
</dbReference>
<reference evidence="7" key="1">
    <citation type="submission" date="2017-10" db="EMBL/GenBank/DDBJ databases">
        <authorList>
            <person name="Frank J."/>
        </authorList>
    </citation>
    <scope>NUCLEOTIDE SEQUENCE [LARGE SCALE GENOMIC DNA]</scope>
</reference>
<dbReference type="EMBL" id="LT934425">
    <property type="protein sequence ID" value="SOH06076.1"/>
    <property type="molecule type" value="Genomic_DNA"/>
</dbReference>
<protein>
    <submittedName>
        <fullName evidence="3 5">Hydrazine synthase subunit A</fullName>
        <ecNumber evidence="3">1.7.2.7</ecNumber>
    </submittedName>
</protein>
<dbReference type="GO" id="GO:0016491">
    <property type="term" value="F:oxidoreductase activity"/>
    <property type="evidence" value="ECO:0007669"/>
    <property type="project" value="UniProtKB-KW"/>
</dbReference>
<dbReference type="Pfam" id="PF18582">
    <property type="entry name" value="HZS_alpha"/>
    <property type="match status" value="1"/>
</dbReference>
<reference evidence="3 8" key="3">
    <citation type="submission" date="2020-02" db="EMBL/GenBank/DDBJ databases">
        <title>Newly sequenced genome of strain CSTR1 showed variability in Candidatus Kuenenia stuttgartiensis genomes.</title>
        <authorList>
            <person name="Ding C."/>
            <person name="Adrian L."/>
        </authorList>
    </citation>
    <scope>NUCLEOTIDE SEQUENCE [LARGE SCALE GENOMIC DNA]</scope>
    <source>
        <strain evidence="3 8">CSTR1</strain>
    </source>
</reference>
<dbReference type="EMBL" id="CP049055">
    <property type="protein sequence ID" value="QII12200.1"/>
    <property type="molecule type" value="Genomic_DNA"/>
</dbReference>
<proteinExistence type="predicted"/>
<dbReference type="Gene3D" id="2.120.10.30">
    <property type="entry name" value="TolB, C-terminal domain"/>
    <property type="match status" value="1"/>
</dbReference>
<organism evidence="5 7">
    <name type="scientific">Kuenenia stuttgartiensis</name>
    <dbReference type="NCBI Taxonomy" id="174633"/>
    <lineage>
        <taxon>Bacteria</taxon>
        <taxon>Pseudomonadati</taxon>
        <taxon>Planctomycetota</taxon>
        <taxon>Candidatus Brocadiia</taxon>
        <taxon>Candidatus Brocadiales</taxon>
        <taxon>Candidatus Brocadiaceae</taxon>
        <taxon>Candidatus Kuenenia</taxon>
    </lineage>
</organism>
<dbReference type="Proteomes" id="UP000221734">
    <property type="component" value="Chromosome Kuenenia_stuttgartiensis_MBR1"/>
</dbReference>
<evidence type="ECO:0000313" key="8">
    <source>
        <dbReference type="Proteomes" id="UP000501926"/>
    </source>
</evidence>
<keyword evidence="7" id="KW-1185">Reference proteome</keyword>
<evidence type="ECO:0000313" key="7">
    <source>
        <dbReference type="Proteomes" id="UP000221734"/>
    </source>
</evidence>
<feature type="signal peptide" evidence="1">
    <location>
        <begin position="1"/>
        <end position="27"/>
    </location>
</feature>
<evidence type="ECO:0000313" key="3">
    <source>
        <dbReference type="EMBL" id="QII10648.1"/>
    </source>
</evidence>
<keyword evidence="1" id="KW-0732">Signal</keyword>
<dbReference type="InterPro" id="IPR011042">
    <property type="entry name" value="6-blade_b-propeller_TolB-like"/>
</dbReference>
<dbReference type="RefSeq" id="WP_099325812.1">
    <property type="nucleotide sequence ID" value="NZ_CP049055.1"/>
</dbReference>
<dbReference type="KEGG" id="ag:CAJ73613"/>
<evidence type="ECO:0000313" key="6">
    <source>
        <dbReference type="EMBL" id="SOH06076.1"/>
    </source>
</evidence>
<evidence type="ECO:0000313" key="5">
    <source>
        <dbReference type="EMBL" id="SOH05200.1"/>
    </source>
</evidence>
<feature type="domain" description="Hydrazine synthase alpha subunit middle" evidence="2">
    <location>
        <begin position="484"/>
        <end position="587"/>
    </location>
</feature>
<dbReference type="Proteomes" id="UP000501926">
    <property type="component" value="Chromosome"/>
</dbReference>
<dbReference type="SUPFAM" id="SSF69304">
    <property type="entry name" value="Tricorn protease N-terminal domain"/>
    <property type="match status" value="1"/>
</dbReference>
<gene>
    <name evidence="5" type="primary">hzsA_1</name>
    <name evidence="3" type="synonym">hzsA</name>
    <name evidence="6" type="synonym">hzsA_2</name>
    <name evidence="3" type="ORF">KsCSTR_12690</name>
    <name evidence="4" type="ORF">KsCSTR_28210</name>
    <name evidence="5" type="ORF">KSMBR1_2713</name>
    <name evidence="6" type="ORF">KSMBR1_3603</name>
</gene>
<dbReference type="KEGG" id="kst:KSMBR1_3603"/>
<sequence length="809" mass="90244">MGKRKLGVIASAFVAGALVCGSTLVNAEPVMTGGPVQGKALWTDYSGMSKEVQGPVSQILFTQSPRTAKGDPYQNYPHYIPEGSRIVLFDLNTKELKVLTNDFATAFDPCTYWDGKKFAFAGVHKKGGGCQIWEMNIDGSGLRQMTDLKGTCRSPIYYAAGSIEEGEGRIIWRDRYFEGDWKEHGMVEKTGMIIFSGSPEGVMDEFHNPYAYNLYRLDTQGGKIIQRITGHVLSGIEFPHLNTTIDQITYNLSSNFDPWLTPDGNILFSSVQANGSRAGGEGRVMICVDNWDGAYPRPIYGNCDGEIGGTSGRSQAKITFGDRKIVYVESPYMNWGVGQLAAVSWDAPFNKTYEKLTGKDGGLYRSPYPLPDDRMLVSYAERGDFGIYWFNFSKCAAGDKVYDDPNWNDHQPAPVYVKYKPRWINTFTAGKNFGVTVVTYQPFDQVKVEGYPHSWGTWICFDTTLSDQPVGPYPHQKAKNVSHGDIKAVRIIQGYQCVEPDSTRFRVGAGAHLLGGERSSSNSGTAFQQRGIIGYQYVESDGSTVTSQLSDVPYYMQILDDKGMSVQTALTWAYLRPYHGRICSGCHYGSYRGRAFKNIHAKALYNWWYDDRSHYDSPFAFRYLKFDNDGNYKGVKHGEDVVVPSDIYYGGPSGTTSQPVEGLTLDKQRTVDFRRDIQPILDAKCAMCHDSNNPPNLGGGLELVSVDGIAAYSRAYNSLLEPQRGKDPNIGGKYVNPSAAINSLLVWRLYEAELSANAPREKIFPIEGRLLHNKFLTQDERYAIVEWIDLGAQWDNIPGPDFYPGYLVK</sequence>
<dbReference type="AlphaFoldDB" id="A0A2C9CHN2"/>
<dbReference type="EMBL" id="CP049055">
    <property type="protein sequence ID" value="QII10648.1"/>
    <property type="molecule type" value="Genomic_DNA"/>
</dbReference>
<accession>A0A2C9CHN2</accession>
<dbReference type="OrthoDB" id="221261at2"/>